<protein>
    <submittedName>
        <fullName evidence="1">Uncharacterized protein</fullName>
    </submittedName>
</protein>
<reference evidence="1" key="1">
    <citation type="submission" date="2019-08" db="EMBL/GenBank/DDBJ databases">
        <authorList>
            <person name="Kucharzyk K."/>
            <person name="Murdoch R.W."/>
            <person name="Higgins S."/>
            <person name="Loffler F."/>
        </authorList>
    </citation>
    <scope>NUCLEOTIDE SEQUENCE</scope>
</reference>
<sequence length="170" mass="19755">MDIEEPIDKEFLKNIVEKRQLITVTADGQENIRNLDFEFVKMGAETDTITRREFFERHFNSYNSRYKENIKKFGGLDSASLVIPFPELDKPIYSKNLPYLSSYLSITEGVLSLGTFLDENDLPSLKITYVPSVISDEKLWENLCADKWRVKMTNGEIKEVDAKLSFKNKR</sequence>
<gene>
    <name evidence="1" type="ORF">SDC9_78261</name>
</gene>
<dbReference type="EMBL" id="VSSQ01006151">
    <property type="protein sequence ID" value="MPM31704.1"/>
    <property type="molecule type" value="Genomic_DNA"/>
</dbReference>
<accession>A0A644Z0I0</accession>
<evidence type="ECO:0000313" key="1">
    <source>
        <dbReference type="EMBL" id="MPM31704.1"/>
    </source>
</evidence>
<comment type="caution">
    <text evidence="1">The sequence shown here is derived from an EMBL/GenBank/DDBJ whole genome shotgun (WGS) entry which is preliminary data.</text>
</comment>
<dbReference type="AlphaFoldDB" id="A0A644Z0I0"/>
<proteinExistence type="predicted"/>
<organism evidence="1">
    <name type="scientific">bioreactor metagenome</name>
    <dbReference type="NCBI Taxonomy" id="1076179"/>
    <lineage>
        <taxon>unclassified sequences</taxon>
        <taxon>metagenomes</taxon>
        <taxon>ecological metagenomes</taxon>
    </lineage>
</organism>
<name>A0A644Z0I0_9ZZZZ</name>